<dbReference type="Proteomes" id="UP000886076">
    <property type="component" value="Unassembled WGS sequence"/>
</dbReference>
<evidence type="ECO:0000256" key="3">
    <source>
        <dbReference type="ARBA" id="ARBA00022840"/>
    </source>
</evidence>
<evidence type="ECO:0000313" key="6">
    <source>
        <dbReference type="EMBL" id="MBE9390906.1"/>
    </source>
</evidence>
<accession>A0A7C2Z3E2</accession>
<dbReference type="Gene3D" id="1.20.1200.10">
    <property type="entry name" value="Cobalamin adenosyltransferase-like"/>
    <property type="match status" value="1"/>
</dbReference>
<dbReference type="InterPro" id="IPR029499">
    <property type="entry name" value="PduO-typ"/>
</dbReference>
<evidence type="ECO:0000256" key="1">
    <source>
        <dbReference type="ARBA" id="ARBA00022679"/>
    </source>
</evidence>
<dbReference type="PANTHER" id="PTHR12213">
    <property type="entry name" value="CORRINOID ADENOSYLTRANSFERASE"/>
    <property type="match status" value="1"/>
</dbReference>
<reference evidence="5" key="1">
    <citation type="journal article" date="2020" name="mSystems">
        <title>Genome- and Community-Level Interaction Insights into Carbon Utilization and Element Cycling Functions of Hydrothermarchaeota in Hydrothermal Sediment.</title>
        <authorList>
            <person name="Zhou Z."/>
            <person name="Liu Y."/>
            <person name="Xu W."/>
            <person name="Pan J."/>
            <person name="Luo Z.H."/>
            <person name="Li M."/>
        </authorList>
    </citation>
    <scope>NUCLEOTIDE SEQUENCE [LARGE SCALE GENOMIC DNA]</scope>
    <source>
        <strain evidence="5">SpSt-1261</strain>
    </source>
</reference>
<dbReference type="SUPFAM" id="SSF89028">
    <property type="entry name" value="Cobalamin adenosyltransferase-like"/>
    <property type="match status" value="1"/>
</dbReference>
<dbReference type="PANTHER" id="PTHR12213:SF0">
    <property type="entry name" value="CORRINOID ADENOSYLTRANSFERASE MMAB"/>
    <property type="match status" value="1"/>
</dbReference>
<gene>
    <name evidence="5" type="ORF">ENO39_05225</name>
    <name evidence="6" type="ORF">IOK49_02270</name>
</gene>
<dbReference type="InterPro" id="IPR036451">
    <property type="entry name" value="CblAdoTrfase-like_sf"/>
</dbReference>
<dbReference type="EMBL" id="JADEZV010000001">
    <property type="protein sequence ID" value="MBE9390906.1"/>
    <property type="molecule type" value="Genomic_DNA"/>
</dbReference>
<proteinExistence type="predicted"/>
<evidence type="ECO:0000256" key="2">
    <source>
        <dbReference type="ARBA" id="ARBA00022741"/>
    </source>
</evidence>
<evidence type="ECO:0000259" key="4">
    <source>
        <dbReference type="Pfam" id="PF01923"/>
    </source>
</evidence>
<keyword evidence="1 6" id="KW-0808">Transferase</keyword>
<dbReference type="GeneID" id="12449227"/>
<organism evidence="5">
    <name type="scientific">Fervidicoccus fontis</name>
    <dbReference type="NCBI Taxonomy" id="683846"/>
    <lineage>
        <taxon>Archaea</taxon>
        <taxon>Thermoproteota</taxon>
        <taxon>Thermoprotei</taxon>
        <taxon>Fervidicoccales</taxon>
        <taxon>Fervidicoccaceae</taxon>
        <taxon>Fervidicoccus</taxon>
    </lineage>
</organism>
<dbReference type="EMBL" id="DSFH01000065">
    <property type="protein sequence ID" value="HEW64437.1"/>
    <property type="molecule type" value="Genomic_DNA"/>
</dbReference>
<dbReference type="GO" id="GO:0008817">
    <property type="term" value="F:corrinoid adenosyltransferase activity"/>
    <property type="evidence" value="ECO:0007669"/>
    <property type="project" value="TreeGrafter"/>
</dbReference>
<keyword evidence="2" id="KW-0547">Nucleotide-binding</keyword>
<comment type="caution">
    <text evidence="5">The sequence shown here is derived from an EMBL/GenBank/DDBJ whole genome shotgun (WGS) entry which is preliminary data.</text>
</comment>
<keyword evidence="3" id="KW-0067">ATP-binding</keyword>
<dbReference type="AlphaFoldDB" id="A0A7C2Z3E2"/>
<feature type="domain" description="Cobalamin adenosyltransferase-like" evidence="4">
    <location>
        <begin position="4"/>
        <end position="159"/>
    </location>
</feature>
<dbReference type="RefSeq" id="WP_014557302.1">
    <property type="nucleotide sequence ID" value="NZ_DSFH01000065.1"/>
</dbReference>
<dbReference type="GO" id="GO:0005524">
    <property type="term" value="F:ATP binding"/>
    <property type="evidence" value="ECO:0007669"/>
    <property type="project" value="UniProtKB-KW"/>
</dbReference>
<sequence>MKLYSKKGDEGSTFCMKYLEMVPKNHPFVEFVGELDEAEASLGLASSLIPDELKEIKSEVDWIQTLLFRIGFTIAGKDCISEEDLKVLESIADKYSIYAKPLFLLNGGHPAAAAVSLSRAIVRRVERRLIDLISRKEVINKEKLVLSILNRASSALYGIQLAINGKLGYETKRIECGSSKLV</sequence>
<dbReference type="Proteomes" id="UP000652307">
    <property type="component" value="Unassembled WGS sequence"/>
</dbReference>
<reference evidence="6" key="2">
    <citation type="submission" date="2020-10" db="EMBL/GenBank/DDBJ databases">
        <title>Fervidococcus fontis strain 3639Fd - the first crenarchaeon capable of growth on lipids.</title>
        <authorList>
            <person name="Kochetkova T.V."/>
            <person name="Elcheninov A.G."/>
            <person name="Toschakov S.V."/>
            <person name="Kublanov I.V."/>
        </authorList>
    </citation>
    <scope>NUCLEOTIDE SEQUENCE</scope>
    <source>
        <strain evidence="6">3639Fd</strain>
    </source>
</reference>
<dbReference type="Pfam" id="PF01923">
    <property type="entry name" value="Cob_adeno_trans"/>
    <property type="match status" value="1"/>
</dbReference>
<name>A0A7C2Z3E2_9CREN</name>
<protein>
    <submittedName>
        <fullName evidence="5">ATP:cob(I)alamin adenosyltransferase</fullName>
    </submittedName>
</protein>
<dbReference type="InterPro" id="IPR016030">
    <property type="entry name" value="CblAdoTrfase-like"/>
</dbReference>
<evidence type="ECO:0000313" key="5">
    <source>
        <dbReference type="EMBL" id="HEW64437.1"/>
    </source>
</evidence>